<keyword evidence="6" id="KW-1133">Transmembrane helix</keyword>
<feature type="domain" description="Peptidase S26" evidence="7">
    <location>
        <begin position="104"/>
        <end position="288"/>
    </location>
</feature>
<evidence type="ECO:0000313" key="9">
    <source>
        <dbReference type="Proteomes" id="UP001595533"/>
    </source>
</evidence>
<organism evidence="8 9">
    <name type="scientific">Marinicella sediminis</name>
    <dbReference type="NCBI Taxonomy" id="1792834"/>
    <lineage>
        <taxon>Bacteria</taxon>
        <taxon>Pseudomonadati</taxon>
        <taxon>Pseudomonadota</taxon>
        <taxon>Gammaproteobacteria</taxon>
        <taxon>Lysobacterales</taxon>
        <taxon>Marinicellaceae</taxon>
        <taxon>Marinicella</taxon>
    </lineage>
</organism>
<feature type="transmembrane region" description="Helical" evidence="6">
    <location>
        <begin position="16"/>
        <end position="33"/>
    </location>
</feature>
<dbReference type="InterPro" id="IPR036286">
    <property type="entry name" value="LexA/Signal_pep-like_sf"/>
</dbReference>
<evidence type="ECO:0000256" key="5">
    <source>
        <dbReference type="ARBA" id="ARBA00022801"/>
    </source>
</evidence>
<accession>A0ABV7J9J2</accession>
<dbReference type="Proteomes" id="UP001595533">
    <property type="component" value="Unassembled WGS sequence"/>
</dbReference>
<dbReference type="PRINTS" id="PR00727">
    <property type="entry name" value="LEADERPTASE"/>
</dbReference>
<evidence type="ECO:0000256" key="2">
    <source>
        <dbReference type="ARBA" id="ARBA00009370"/>
    </source>
</evidence>
<evidence type="ECO:0000313" key="8">
    <source>
        <dbReference type="EMBL" id="MFC3193331.1"/>
    </source>
</evidence>
<protein>
    <recommendedName>
        <fullName evidence="4 6">Signal peptidase I</fullName>
        <ecNumber evidence="3 6">3.4.21.89</ecNumber>
    </recommendedName>
</protein>
<feature type="transmembrane region" description="Helical" evidence="6">
    <location>
        <begin position="39"/>
        <end position="60"/>
    </location>
</feature>
<dbReference type="Pfam" id="PF10502">
    <property type="entry name" value="Peptidase_S26"/>
    <property type="match status" value="1"/>
</dbReference>
<keyword evidence="6" id="KW-0812">Transmembrane</keyword>
<evidence type="ECO:0000256" key="4">
    <source>
        <dbReference type="ARBA" id="ARBA00019232"/>
    </source>
</evidence>
<reference evidence="9" key="1">
    <citation type="journal article" date="2019" name="Int. J. Syst. Evol. Microbiol.">
        <title>The Global Catalogue of Microorganisms (GCM) 10K type strain sequencing project: providing services to taxonomists for standard genome sequencing and annotation.</title>
        <authorList>
            <consortium name="The Broad Institute Genomics Platform"/>
            <consortium name="The Broad Institute Genome Sequencing Center for Infectious Disease"/>
            <person name="Wu L."/>
            <person name="Ma J."/>
        </authorList>
    </citation>
    <scope>NUCLEOTIDE SEQUENCE [LARGE SCALE GENOMIC DNA]</scope>
    <source>
        <strain evidence="9">KCTC 42953</strain>
    </source>
</reference>
<comment type="subcellular location">
    <subcellularLocation>
        <location evidence="6">Membrane</location>
        <topology evidence="6">Multi-pass membrane protein</topology>
    </subcellularLocation>
</comment>
<dbReference type="EC" id="3.4.21.89" evidence="3 6"/>
<evidence type="ECO:0000256" key="6">
    <source>
        <dbReference type="RuleBase" id="RU362042"/>
    </source>
</evidence>
<name>A0ABV7J9J2_9GAMM</name>
<dbReference type="PROSITE" id="PS00760">
    <property type="entry name" value="SPASE_I_2"/>
    <property type="match status" value="1"/>
</dbReference>
<dbReference type="RefSeq" id="WP_077410007.1">
    <property type="nucleotide sequence ID" value="NZ_JBHRTS010000002.1"/>
</dbReference>
<dbReference type="InterPro" id="IPR019757">
    <property type="entry name" value="Pept_S26A_signal_pept_1_Lys-AS"/>
</dbReference>
<comment type="catalytic activity">
    <reaction evidence="1 6">
        <text>Cleavage of hydrophobic, N-terminal signal or leader sequences from secreted and periplasmic proteins.</text>
        <dbReference type="EC" id="3.4.21.89"/>
    </reaction>
</comment>
<dbReference type="InterPro" id="IPR019533">
    <property type="entry name" value="Peptidase_S26"/>
</dbReference>
<dbReference type="PANTHER" id="PTHR43390">
    <property type="entry name" value="SIGNAL PEPTIDASE I"/>
    <property type="match status" value="1"/>
</dbReference>
<proteinExistence type="inferred from homology"/>
<sequence length="290" mass="33835">MNDKEEVMSDWQPKRWLAVLLTFLFIPLGMMYIGKLRWLTFYVILLTALISTAFSFPGIFFQPDIKALSWVLPLMAAIHAYYLSGQSKSERPWYSHWYAITGLFLLLFIPHFLINTFVLQYFRMPSESMMPTIHTGDIFKVNKWGCGNHQYFGFVIKQQQPTDDCQVQAGDVVVFQYPPNPSDMYVKRVVGLPGDHVQFIDNRLFINGKVVWLKVHQDQGRTTVYEEVLGDRRYQVMYMNTDHFRNFKFTDVKVPKGHYFVLGDNRDNSSDSRIWGLVPANHLIGRVVGR</sequence>
<dbReference type="InterPro" id="IPR019758">
    <property type="entry name" value="Pept_S26A_signal_pept_1_CS"/>
</dbReference>
<keyword evidence="5 6" id="KW-0378">Hydrolase</keyword>
<evidence type="ECO:0000256" key="1">
    <source>
        <dbReference type="ARBA" id="ARBA00000677"/>
    </source>
</evidence>
<dbReference type="EMBL" id="JBHRTS010000002">
    <property type="protein sequence ID" value="MFC3193331.1"/>
    <property type="molecule type" value="Genomic_DNA"/>
</dbReference>
<gene>
    <name evidence="8" type="primary">lepB</name>
    <name evidence="8" type="ORF">ACFODZ_03640</name>
</gene>
<keyword evidence="6" id="KW-0645">Protease</keyword>
<feature type="transmembrane region" description="Helical" evidence="6">
    <location>
        <begin position="67"/>
        <end position="84"/>
    </location>
</feature>
<comment type="similarity">
    <text evidence="2 6">Belongs to the peptidase S26 family.</text>
</comment>
<evidence type="ECO:0000259" key="7">
    <source>
        <dbReference type="Pfam" id="PF10502"/>
    </source>
</evidence>
<dbReference type="PANTHER" id="PTHR43390:SF1">
    <property type="entry name" value="CHLOROPLAST PROCESSING PEPTIDASE"/>
    <property type="match status" value="1"/>
</dbReference>
<keyword evidence="6" id="KW-0472">Membrane</keyword>
<dbReference type="GO" id="GO:0009003">
    <property type="term" value="F:signal peptidase activity"/>
    <property type="evidence" value="ECO:0007669"/>
    <property type="project" value="UniProtKB-EC"/>
</dbReference>
<comment type="caution">
    <text evidence="8">The sequence shown here is derived from an EMBL/GenBank/DDBJ whole genome shotgun (WGS) entry which is preliminary data.</text>
</comment>
<keyword evidence="9" id="KW-1185">Reference proteome</keyword>
<dbReference type="InterPro" id="IPR000223">
    <property type="entry name" value="Pept_S26A_signal_pept_1"/>
</dbReference>
<evidence type="ECO:0000256" key="3">
    <source>
        <dbReference type="ARBA" id="ARBA00013208"/>
    </source>
</evidence>
<dbReference type="NCBIfam" id="TIGR02227">
    <property type="entry name" value="sigpep_I_bact"/>
    <property type="match status" value="1"/>
</dbReference>
<dbReference type="SUPFAM" id="SSF51306">
    <property type="entry name" value="LexA/Signal peptidase"/>
    <property type="match status" value="1"/>
</dbReference>
<dbReference type="Gene3D" id="2.10.109.10">
    <property type="entry name" value="Umud Fragment, subunit A"/>
    <property type="match status" value="1"/>
</dbReference>
<feature type="transmembrane region" description="Helical" evidence="6">
    <location>
        <begin position="96"/>
        <end position="122"/>
    </location>
</feature>
<dbReference type="PROSITE" id="PS00761">
    <property type="entry name" value="SPASE_I_3"/>
    <property type="match status" value="1"/>
</dbReference>
<dbReference type="CDD" id="cd06530">
    <property type="entry name" value="S26_SPase_I"/>
    <property type="match status" value="1"/>
</dbReference>